<keyword evidence="2" id="KW-0815">Transposition</keyword>
<dbReference type="AlphaFoldDB" id="F2NKI5"/>
<sequence>MGAKNEKIKASLAETRARRENQRPRTFVLKLQNLSKNKERTLERAFLEAKWLTNWIIADIERLQLPLNKVHEVEAKAGDALEPCKLRVLGAQVKQRIGRRIQEDLRGLHALKQNGHKVGRLGFKRRVDAIPFSNQAFTLRSRGKENRVHLQKLGEFRALGLHQIPQKAEVANAVLVRKPSGHYLHVTVYVPKDEPKPLPDPGNPNQATDFKAVGVDLGLKNQAALSNGFVLRWRVRETDRLKKLQRKLSRKKKGSKNREHVVHRIRREHEKLRWIKQDIRNRVLALLRQYDLVAVQPDRIKGWQALWGGKVQGAALGGLLEALRTRLPTLVATERNAPTTRTCSSCGHLNPKVPLDRRVFTCEACGFRIDRDLNAALNVLTMAWPAARALGLDRPEVTPLEWEAAGRILGPNPRIRLSHAT</sequence>
<evidence type="ECO:0000256" key="4">
    <source>
        <dbReference type="ARBA" id="ARBA00023172"/>
    </source>
</evidence>
<evidence type="ECO:0000313" key="8">
    <source>
        <dbReference type="Proteomes" id="UP000007030"/>
    </source>
</evidence>
<comment type="similarity">
    <text evidence="1">In the C-terminal section; belongs to the transposase 35 family.</text>
</comment>
<keyword evidence="3" id="KW-0238">DNA-binding</keyword>
<dbReference type="Pfam" id="PF07282">
    <property type="entry name" value="Cas12f1-like_TNB"/>
    <property type="match status" value="1"/>
</dbReference>
<protein>
    <submittedName>
        <fullName evidence="7">Transposase IS605 OrfB</fullName>
    </submittedName>
</protein>
<dbReference type="EMBL" id="CP002630">
    <property type="protein sequence ID" value="AEB12645.1"/>
    <property type="molecule type" value="Genomic_DNA"/>
</dbReference>
<dbReference type="STRING" id="869210.Marky_1915"/>
<evidence type="ECO:0000256" key="3">
    <source>
        <dbReference type="ARBA" id="ARBA00023125"/>
    </source>
</evidence>
<keyword evidence="8" id="KW-1185">Reference proteome</keyword>
<keyword evidence="4" id="KW-0233">DNA recombination</keyword>
<gene>
    <name evidence="7" type="ordered locus">Marky_1915</name>
</gene>
<dbReference type="HOGENOM" id="CLU_052946_0_0_0"/>
<feature type="domain" description="Probable transposase IS891/IS1136/IS1341" evidence="5">
    <location>
        <begin position="197"/>
        <end position="295"/>
    </location>
</feature>
<evidence type="ECO:0000313" key="7">
    <source>
        <dbReference type="EMBL" id="AEB12645.1"/>
    </source>
</evidence>
<dbReference type="OrthoDB" id="24420at2"/>
<evidence type="ECO:0000259" key="6">
    <source>
        <dbReference type="Pfam" id="PF07282"/>
    </source>
</evidence>
<dbReference type="Proteomes" id="UP000007030">
    <property type="component" value="Chromosome"/>
</dbReference>
<dbReference type="GO" id="GO:0032196">
    <property type="term" value="P:transposition"/>
    <property type="evidence" value="ECO:0007669"/>
    <property type="project" value="UniProtKB-KW"/>
</dbReference>
<evidence type="ECO:0000256" key="1">
    <source>
        <dbReference type="ARBA" id="ARBA00008761"/>
    </source>
</evidence>
<accession>F2NKI5</accession>
<proteinExistence type="inferred from homology"/>
<name>F2NKI5_MARHT</name>
<dbReference type="RefSeq" id="WP_013704691.1">
    <property type="nucleotide sequence ID" value="NC_015387.1"/>
</dbReference>
<dbReference type="KEGG" id="mhd:Marky_1915"/>
<feature type="domain" description="Cas12f1-like TNB" evidence="6">
    <location>
        <begin position="332"/>
        <end position="379"/>
    </location>
</feature>
<organism evidence="7 8">
    <name type="scientific">Marinithermus hydrothermalis (strain DSM 14884 / JCM 11576 / T1)</name>
    <dbReference type="NCBI Taxonomy" id="869210"/>
    <lineage>
        <taxon>Bacteria</taxon>
        <taxon>Thermotogati</taxon>
        <taxon>Deinococcota</taxon>
        <taxon>Deinococci</taxon>
        <taxon>Thermales</taxon>
        <taxon>Thermaceae</taxon>
        <taxon>Marinithermus</taxon>
    </lineage>
</organism>
<evidence type="ECO:0000259" key="5">
    <source>
        <dbReference type="Pfam" id="PF01385"/>
    </source>
</evidence>
<dbReference type="GO" id="GO:0006310">
    <property type="term" value="P:DNA recombination"/>
    <property type="evidence" value="ECO:0007669"/>
    <property type="project" value="UniProtKB-KW"/>
</dbReference>
<dbReference type="GO" id="GO:0003677">
    <property type="term" value="F:DNA binding"/>
    <property type="evidence" value="ECO:0007669"/>
    <property type="project" value="UniProtKB-KW"/>
</dbReference>
<dbReference type="InterPro" id="IPR010095">
    <property type="entry name" value="Cas12f1-like_TNB"/>
</dbReference>
<dbReference type="InterPro" id="IPR001959">
    <property type="entry name" value="Transposase"/>
</dbReference>
<evidence type="ECO:0000256" key="2">
    <source>
        <dbReference type="ARBA" id="ARBA00022578"/>
    </source>
</evidence>
<dbReference type="eggNOG" id="COG0675">
    <property type="taxonomic scope" value="Bacteria"/>
</dbReference>
<reference evidence="7 8" key="1">
    <citation type="journal article" date="2012" name="Stand. Genomic Sci.">
        <title>Complete genome sequence of the aerobic, heterotroph Marinithermus hydrothermalis type strain (T1(T)) from a deep-sea hydrothermal vent chimney.</title>
        <authorList>
            <person name="Copeland A."/>
            <person name="Gu W."/>
            <person name="Yasawong M."/>
            <person name="Lapidus A."/>
            <person name="Lucas S."/>
            <person name="Deshpande S."/>
            <person name="Pagani I."/>
            <person name="Tapia R."/>
            <person name="Cheng J.F."/>
            <person name="Goodwin L.A."/>
            <person name="Pitluck S."/>
            <person name="Liolios K."/>
            <person name="Ivanova N."/>
            <person name="Mavromatis K."/>
            <person name="Mikhailova N."/>
            <person name="Pati A."/>
            <person name="Chen A."/>
            <person name="Palaniappan K."/>
            <person name="Land M."/>
            <person name="Pan C."/>
            <person name="Brambilla E.M."/>
            <person name="Rohde M."/>
            <person name="Tindall B.J."/>
            <person name="Sikorski J."/>
            <person name="Goker M."/>
            <person name="Detter J.C."/>
            <person name="Bristow J."/>
            <person name="Eisen J.A."/>
            <person name="Markowitz V."/>
            <person name="Hugenholtz P."/>
            <person name="Kyrpides N.C."/>
            <person name="Klenk H.P."/>
            <person name="Woyke T."/>
        </authorList>
    </citation>
    <scope>NUCLEOTIDE SEQUENCE [LARGE SCALE GENOMIC DNA]</scope>
    <source>
        <strain evidence="8">DSM 14884 / JCM 11576 / T1</strain>
    </source>
</reference>
<dbReference type="Pfam" id="PF01385">
    <property type="entry name" value="OrfB_IS605"/>
    <property type="match status" value="1"/>
</dbReference>